<evidence type="ECO:0000313" key="3">
    <source>
        <dbReference type="Proteomes" id="UP000289455"/>
    </source>
</evidence>
<dbReference type="Gene3D" id="2.120.10.30">
    <property type="entry name" value="TolB, C-terminal domain"/>
    <property type="match status" value="1"/>
</dbReference>
<accession>A0A4Q1BY43</accession>
<sequence>MKKLLLGLFWAISLTAQAQHSLVKVWESDTTLAIPESVLYHAGGLYVALINGQPWDVDGKGEIGKMDKNGKIINATWVTGLNAPKGMGIWKQELYVADVSEVVVIHTSSGKIIRKIPVEGATGLNDITVDKNGIVYVSDSKLGNVHRIEKGKASLYLSDLKGVNGLKAVDNELYMLTANVIFKAGADKKLVSVATTEVGGDGIEPVGQGDFVVTCWPGIIYYMDKSGQLTTMLDTRGIKYNSADIGYNPKDRMVYVPTFFKKSVVAYKLK</sequence>
<reference evidence="2 3" key="1">
    <citation type="submission" date="2019-01" db="EMBL/GenBank/DDBJ databases">
        <title>Cytophagaceae bacterium strain CAR-16.</title>
        <authorList>
            <person name="Chen W.-M."/>
        </authorList>
    </citation>
    <scope>NUCLEOTIDE SEQUENCE [LARGE SCALE GENOMIC DNA]</scope>
    <source>
        <strain evidence="2 3">CAR-16</strain>
    </source>
</reference>
<feature type="signal peptide" evidence="1">
    <location>
        <begin position="1"/>
        <end position="18"/>
    </location>
</feature>
<proteinExistence type="predicted"/>
<keyword evidence="3" id="KW-1185">Reference proteome</keyword>
<dbReference type="AlphaFoldDB" id="A0A4Q1BY43"/>
<comment type="caution">
    <text evidence="2">The sequence shown here is derived from an EMBL/GenBank/DDBJ whole genome shotgun (WGS) entry which is preliminary data.</text>
</comment>
<gene>
    <name evidence="2" type="ORF">ESB04_10445</name>
</gene>
<dbReference type="RefSeq" id="WP_129027688.1">
    <property type="nucleotide sequence ID" value="NZ_SDHY01000006.1"/>
</dbReference>
<name>A0A4Q1BY43_9BACT</name>
<dbReference type="InterPro" id="IPR011042">
    <property type="entry name" value="6-blade_b-propeller_TolB-like"/>
</dbReference>
<feature type="chain" id="PRO_5020844220" evidence="1">
    <location>
        <begin position="19"/>
        <end position="270"/>
    </location>
</feature>
<dbReference type="EMBL" id="SDHY01000006">
    <property type="protein sequence ID" value="RXK47648.1"/>
    <property type="molecule type" value="Genomic_DNA"/>
</dbReference>
<keyword evidence="1" id="KW-0732">Signal</keyword>
<dbReference type="SUPFAM" id="SSF63829">
    <property type="entry name" value="Calcium-dependent phosphotriesterase"/>
    <property type="match status" value="1"/>
</dbReference>
<dbReference type="OrthoDB" id="7675395at2"/>
<dbReference type="Proteomes" id="UP000289455">
    <property type="component" value="Unassembled WGS sequence"/>
</dbReference>
<evidence type="ECO:0000256" key="1">
    <source>
        <dbReference type="SAM" id="SignalP"/>
    </source>
</evidence>
<organism evidence="2 3">
    <name type="scientific">Aquirufa rosea</name>
    <dbReference type="NCBI Taxonomy" id="2509241"/>
    <lineage>
        <taxon>Bacteria</taxon>
        <taxon>Pseudomonadati</taxon>
        <taxon>Bacteroidota</taxon>
        <taxon>Cytophagia</taxon>
        <taxon>Cytophagales</taxon>
        <taxon>Flectobacillaceae</taxon>
        <taxon>Aquirufa</taxon>
    </lineage>
</organism>
<protein>
    <submittedName>
        <fullName evidence="2">ATP/GTP-binding protein</fullName>
    </submittedName>
</protein>
<evidence type="ECO:0000313" key="2">
    <source>
        <dbReference type="EMBL" id="RXK47648.1"/>
    </source>
</evidence>